<evidence type="ECO:0000256" key="2">
    <source>
        <dbReference type="SAM" id="MobiDB-lite"/>
    </source>
</evidence>
<feature type="compositionally biased region" description="Polar residues" evidence="2">
    <location>
        <begin position="234"/>
        <end position="255"/>
    </location>
</feature>
<evidence type="ECO:0000313" key="4">
    <source>
        <dbReference type="Ensembl" id="ENSOGAP00000004441.2"/>
    </source>
</evidence>
<dbReference type="GO" id="GO:0005638">
    <property type="term" value="C:lamin filament"/>
    <property type="evidence" value="ECO:0007669"/>
    <property type="project" value="TreeGrafter"/>
</dbReference>
<dbReference type="GO" id="GO:0030527">
    <property type="term" value="F:structural constituent of chromatin"/>
    <property type="evidence" value="ECO:0007669"/>
    <property type="project" value="TreeGrafter"/>
</dbReference>
<keyword evidence="1" id="KW-0175">Coiled coil</keyword>
<evidence type="ECO:0000256" key="1">
    <source>
        <dbReference type="SAM" id="Coils"/>
    </source>
</evidence>
<dbReference type="InterPro" id="IPR001322">
    <property type="entry name" value="Lamin_tail_dom"/>
</dbReference>
<accession>H0WR18</accession>
<name>H0WR18_OTOGA</name>
<dbReference type="GeneTree" id="ENSGT00390000012150"/>
<dbReference type="Proteomes" id="UP000005225">
    <property type="component" value="Unassembled WGS sequence"/>
</dbReference>
<sequence length="633" mass="70467">ASWGGPGGRQRRVMSYRHLVSGDLEPPAGTPADPAVPMHLQDTDPHPTRVVHSVKMQVVPESLDPCTLRLLWEQRELEIQALRWAIQNGQSAQHCRILQEVVGLPTERSSCSQEKFLQNQIQKLSLELKEQKEQAQREKEDLEEQLLQARHTMQQLEAELETFKKSCLLKLAQSSWVGRMLRSQTGSVEVVTAETLMDPSDLSDDQSPAVGEGFRLEDVDWNSIAQRYPNLFTNMESSSGHKQPQTPSSLDQLSLESPDRHVEGCHKSVEWSSLPWMGTSSSGGANSDSSSSLLGMPFRVQKVIGHPPTARSFSRDSSLGLEGGKGLLSLDFQESHSDQPSKTVLVLQPHRDPNDPVPQQSPPYCSLKIVAVSRREKFVRILNQSLEGTADLGGLVLKQLVCDFPVCMYRFPSGTLLAPQHHVTVWGEGSSSAKKQPRLSSGYEPVHFHSSKGCVTLLLNPMGEVLSEYRIPHYVTPISDIFADNTDLSIDCFPLSEVHPSIQMREKPRRPRSPRKARVGRWRRPGTRDILPLLSTGKFFHPREALGRPEGAKPKTLELLPAIPANASLSHSEAGPGPEDCQVRKELKVQVCRKSVDRSCPMVALSVQRTAESRYGFRFLSSLPVTVDAFRRV</sequence>
<protein>
    <submittedName>
        <fullName evidence="4">Lamin tail domain containing 2</fullName>
    </submittedName>
</protein>
<dbReference type="OMA" id="HLTVWGE"/>
<feature type="domain" description="LTD" evidence="3">
    <location>
        <begin position="355"/>
        <end position="473"/>
    </location>
</feature>
<dbReference type="HOGENOM" id="CLU_432519_0_0_1"/>
<dbReference type="Ensembl" id="ENSOGAT00000004976.2">
    <property type="protein sequence ID" value="ENSOGAP00000004441.2"/>
    <property type="gene ID" value="ENSOGAG00000004973.2"/>
</dbReference>
<reference evidence="4" key="2">
    <citation type="submission" date="2025-08" db="UniProtKB">
        <authorList>
            <consortium name="Ensembl"/>
        </authorList>
    </citation>
    <scope>IDENTIFICATION</scope>
</reference>
<dbReference type="InterPro" id="IPR036415">
    <property type="entry name" value="Lamin_tail_dom_sf"/>
</dbReference>
<dbReference type="Gene3D" id="2.60.40.1260">
    <property type="entry name" value="Lamin Tail domain"/>
    <property type="match status" value="1"/>
</dbReference>
<evidence type="ECO:0000313" key="5">
    <source>
        <dbReference type="Proteomes" id="UP000005225"/>
    </source>
</evidence>
<dbReference type="SUPFAM" id="SSF74853">
    <property type="entry name" value="Lamin A/C globular tail domain"/>
    <property type="match status" value="1"/>
</dbReference>
<proteinExistence type="predicted"/>
<dbReference type="eggNOG" id="KOG0977">
    <property type="taxonomic scope" value="Eukaryota"/>
</dbReference>
<reference evidence="4" key="3">
    <citation type="submission" date="2025-09" db="UniProtKB">
        <authorList>
            <consortium name="Ensembl"/>
        </authorList>
    </citation>
    <scope>IDENTIFICATION</scope>
</reference>
<dbReference type="InParanoid" id="H0WR18"/>
<dbReference type="PANTHER" id="PTHR19956:SF5">
    <property type="entry name" value="LAMIN TAIL DOMAIN-CONTAINING PROTEIN 2"/>
    <property type="match status" value="1"/>
</dbReference>
<feature type="coiled-coil region" evidence="1">
    <location>
        <begin position="114"/>
        <end position="166"/>
    </location>
</feature>
<dbReference type="FunCoup" id="H0WR18">
    <property type="interactions" value="10"/>
</dbReference>
<evidence type="ECO:0000259" key="3">
    <source>
        <dbReference type="PROSITE" id="PS51841"/>
    </source>
</evidence>
<organism evidence="4 5">
    <name type="scientific">Otolemur garnettii</name>
    <name type="common">Small-eared galago</name>
    <name type="synonym">Garnett's greater bushbaby</name>
    <dbReference type="NCBI Taxonomy" id="30611"/>
    <lineage>
        <taxon>Eukaryota</taxon>
        <taxon>Metazoa</taxon>
        <taxon>Chordata</taxon>
        <taxon>Craniata</taxon>
        <taxon>Vertebrata</taxon>
        <taxon>Euteleostomi</taxon>
        <taxon>Mammalia</taxon>
        <taxon>Eutheria</taxon>
        <taxon>Euarchontoglires</taxon>
        <taxon>Primates</taxon>
        <taxon>Strepsirrhini</taxon>
        <taxon>Lorisiformes</taxon>
        <taxon>Galagidae</taxon>
        <taxon>Otolemur</taxon>
    </lineage>
</organism>
<dbReference type="PANTHER" id="PTHR19956">
    <property type="entry name" value="LAMIN TAIL DOMAIN-CONTAINING PROTEIN 2"/>
    <property type="match status" value="1"/>
</dbReference>
<dbReference type="AlphaFoldDB" id="H0WR18"/>
<dbReference type="STRING" id="30611.ENSOGAP00000004441"/>
<feature type="region of interest" description="Disordered" evidence="2">
    <location>
        <begin position="234"/>
        <end position="264"/>
    </location>
</feature>
<keyword evidence="5" id="KW-1185">Reference proteome</keyword>
<dbReference type="InterPro" id="IPR052877">
    <property type="entry name" value="Lamin_tail_domain"/>
</dbReference>
<reference evidence="5" key="1">
    <citation type="submission" date="2011-03" db="EMBL/GenBank/DDBJ databases">
        <title>Version 3 of the genome sequence of Otolemur garnettii (Bushbaby).</title>
        <authorList>
            <consortium name="The Broad Institute Genome Sequencing Platform"/>
            <person name="Di Palma F."/>
            <person name="Johnson J."/>
            <person name="Lander E.S."/>
            <person name="Lindblad-Toh K."/>
            <person name="Jaffe D.B."/>
            <person name="Gnerre S."/>
            <person name="MacCallum I."/>
            <person name="Przybylski D."/>
            <person name="Ribeiro F.J."/>
            <person name="Burton J.N."/>
            <person name="Walker B.J."/>
            <person name="Sharpe T."/>
            <person name="Hall G."/>
        </authorList>
    </citation>
    <scope>NUCLEOTIDE SEQUENCE [LARGE SCALE GENOMIC DNA]</scope>
</reference>
<dbReference type="PROSITE" id="PS51841">
    <property type="entry name" value="LTD"/>
    <property type="match status" value="1"/>
</dbReference>
<dbReference type="EMBL" id="AAQR03181124">
    <property type="status" value="NOT_ANNOTATED_CDS"/>
    <property type="molecule type" value="Genomic_DNA"/>
</dbReference>